<evidence type="ECO:0000256" key="3">
    <source>
        <dbReference type="ARBA" id="ARBA00022643"/>
    </source>
</evidence>
<dbReference type="GO" id="GO:0009398">
    <property type="term" value="P:FMN biosynthetic process"/>
    <property type="evidence" value="ECO:0007669"/>
    <property type="project" value="TreeGrafter"/>
</dbReference>
<evidence type="ECO:0000256" key="5">
    <source>
        <dbReference type="ARBA" id="ARBA00022741"/>
    </source>
</evidence>
<evidence type="ECO:0000256" key="7">
    <source>
        <dbReference type="ARBA" id="ARBA00047880"/>
    </source>
</evidence>
<dbReference type="EMBL" id="PCRE01000044">
    <property type="protein sequence ID" value="PIP14820.1"/>
    <property type="molecule type" value="Genomic_DNA"/>
</dbReference>
<keyword evidence="4" id="KW-0808">Transferase</keyword>
<evidence type="ECO:0000256" key="1">
    <source>
        <dbReference type="ARBA" id="ARBA00012105"/>
    </source>
</evidence>
<keyword evidence="2" id="KW-0285">Flavoprotein</keyword>
<dbReference type="SMART" id="SM00904">
    <property type="entry name" value="Flavokinase"/>
    <property type="match status" value="1"/>
</dbReference>
<name>A0A2G9Y6H7_9BACT</name>
<accession>A0A2G9Y6H7</accession>
<dbReference type="SUPFAM" id="SSF82114">
    <property type="entry name" value="Riboflavin kinase-like"/>
    <property type="match status" value="1"/>
</dbReference>
<organism evidence="9 10">
    <name type="scientific">Candidatus Roizmanbacteria bacterium CG23_combo_of_CG06-09_8_20_14_all_35_49</name>
    <dbReference type="NCBI Taxonomy" id="1974863"/>
    <lineage>
        <taxon>Bacteria</taxon>
        <taxon>Candidatus Roizmaniibacteriota</taxon>
    </lineage>
</organism>
<dbReference type="AlphaFoldDB" id="A0A2G9Y6H7"/>
<dbReference type="GO" id="GO:0008531">
    <property type="term" value="F:riboflavin kinase activity"/>
    <property type="evidence" value="ECO:0007669"/>
    <property type="project" value="UniProtKB-EC"/>
</dbReference>
<comment type="catalytic activity">
    <reaction evidence="7">
        <text>riboflavin + ATP = FMN + ADP + H(+)</text>
        <dbReference type="Rhea" id="RHEA:14357"/>
        <dbReference type="ChEBI" id="CHEBI:15378"/>
        <dbReference type="ChEBI" id="CHEBI:30616"/>
        <dbReference type="ChEBI" id="CHEBI:57986"/>
        <dbReference type="ChEBI" id="CHEBI:58210"/>
        <dbReference type="ChEBI" id="CHEBI:456216"/>
        <dbReference type="EC" id="2.7.1.26"/>
    </reaction>
</comment>
<keyword evidence="6" id="KW-0067">ATP-binding</keyword>
<proteinExistence type="predicted"/>
<evidence type="ECO:0000256" key="6">
    <source>
        <dbReference type="ARBA" id="ARBA00022840"/>
    </source>
</evidence>
<reference evidence="9 10" key="1">
    <citation type="submission" date="2017-09" db="EMBL/GenBank/DDBJ databases">
        <title>Depth-based differentiation of microbial function through sediment-hosted aquifers and enrichment of novel symbionts in the deep terrestrial subsurface.</title>
        <authorList>
            <person name="Probst A.J."/>
            <person name="Ladd B."/>
            <person name="Jarett J.K."/>
            <person name="Geller-Mcgrath D.E."/>
            <person name="Sieber C.M."/>
            <person name="Emerson J.B."/>
            <person name="Anantharaman K."/>
            <person name="Thomas B.C."/>
            <person name="Malmstrom R."/>
            <person name="Stieglmeier M."/>
            <person name="Klingl A."/>
            <person name="Woyke T."/>
            <person name="Ryan C.M."/>
            <person name="Banfield J.F."/>
        </authorList>
    </citation>
    <scope>NUCLEOTIDE SEQUENCE [LARGE SCALE GENOMIC DNA]</scope>
    <source>
        <strain evidence="9">CG23_combo_of_CG06-09_8_20_14_all_35_49</strain>
    </source>
</reference>
<evidence type="ECO:0000256" key="4">
    <source>
        <dbReference type="ARBA" id="ARBA00022679"/>
    </source>
</evidence>
<comment type="caution">
    <text evidence="9">The sequence shown here is derived from an EMBL/GenBank/DDBJ whole genome shotgun (WGS) entry which is preliminary data.</text>
</comment>
<dbReference type="Pfam" id="PF01687">
    <property type="entry name" value="Flavokinase"/>
    <property type="match status" value="1"/>
</dbReference>
<dbReference type="InterPro" id="IPR023465">
    <property type="entry name" value="Riboflavin_kinase_dom_sf"/>
</dbReference>
<evidence type="ECO:0000256" key="2">
    <source>
        <dbReference type="ARBA" id="ARBA00022630"/>
    </source>
</evidence>
<dbReference type="Gene3D" id="2.40.30.30">
    <property type="entry name" value="Riboflavin kinase-like"/>
    <property type="match status" value="1"/>
</dbReference>
<dbReference type="InterPro" id="IPR023468">
    <property type="entry name" value="Riboflavin_kinase"/>
</dbReference>
<evidence type="ECO:0000313" key="9">
    <source>
        <dbReference type="EMBL" id="PIP14820.1"/>
    </source>
</evidence>
<dbReference type="EC" id="2.7.1.26" evidence="1"/>
<feature type="domain" description="Riboflavin kinase" evidence="8">
    <location>
        <begin position="1"/>
        <end position="120"/>
    </location>
</feature>
<dbReference type="GO" id="GO:0005524">
    <property type="term" value="F:ATP binding"/>
    <property type="evidence" value="ECO:0007669"/>
    <property type="project" value="UniProtKB-KW"/>
</dbReference>
<evidence type="ECO:0000259" key="8">
    <source>
        <dbReference type="SMART" id="SM00904"/>
    </source>
</evidence>
<dbReference type="Proteomes" id="UP000231025">
    <property type="component" value="Unassembled WGS sequence"/>
</dbReference>
<sequence>MKEFTSFLKSGRKRARALGYPTINLEIPRDFDIEEGTYSVEVIVYRRNYQAVMHYGRSPTFGDREKILEVHLLTDFDFSLLRNYQKISVRIKKFLRKNKKFATKKELIDQIKKDINQSQAS</sequence>
<gene>
    <name evidence="9" type="ORF">COX47_03195</name>
</gene>
<keyword evidence="3" id="KW-0288">FMN</keyword>
<dbReference type="PANTHER" id="PTHR22749">
    <property type="entry name" value="RIBOFLAVIN KINASE/FMN ADENYLYLTRANSFERASE"/>
    <property type="match status" value="1"/>
</dbReference>
<dbReference type="GO" id="GO:0009231">
    <property type="term" value="P:riboflavin biosynthetic process"/>
    <property type="evidence" value="ECO:0007669"/>
    <property type="project" value="InterPro"/>
</dbReference>
<protein>
    <recommendedName>
        <fullName evidence="1">riboflavin kinase</fullName>
        <ecNumber evidence="1">2.7.1.26</ecNumber>
    </recommendedName>
</protein>
<dbReference type="PANTHER" id="PTHR22749:SF6">
    <property type="entry name" value="RIBOFLAVIN KINASE"/>
    <property type="match status" value="1"/>
</dbReference>
<evidence type="ECO:0000313" key="10">
    <source>
        <dbReference type="Proteomes" id="UP000231025"/>
    </source>
</evidence>
<dbReference type="InterPro" id="IPR015865">
    <property type="entry name" value="Riboflavin_kinase_bac/euk"/>
</dbReference>
<keyword evidence="5" id="KW-0547">Nucleotide-binding</keyword>